<organism evidence="1 2">
    <name type="scientific">Cenarchaeum symbiosum (strain A)</name>
    <dbReference type="NCBI Taxonomy" id="414004"/>
    <lineage>
        <taxon>Archaea</taxon>
        <taxon>Nitrososphaerota</taxon>
        <taxon>Candidatus Cenarchaeales</taxon>
        <taxon>Candidatus Cenarchaeaceae</taxon>
        <taxon>Candidatus Cenarchaeum</taxon>
    </lineage>
</organism>
<dbReference type="Proteomes" id="UP000000758">
    <property type="component" value="Chromosome"/>
</dbReference>
<evidence type="ECO:0000313" key="1">
    <source>
        <dbReference type="EMBL" id="ABK78411.1"/>
    </source>
</evidence>
<proteinExistence type="predicted"/>
<protein>
    <submittedName>
        <fullName evidence="1">Uncharacterized protein</fullName>
    </submittedName>
</protein>
<sequence>MARGRARPALSRLFVVRFGVLVVAVAPAQVRLVAVEAVYALKVLPVLACPADHALPCPHSLKSFFRRPVSAPCRRHAPRIPLINNPYPFG</sequence>
<dbReference type="KEGG" id="csy:CENSYa_1801"/>
<dbReference type="STRING" id="414004.CENSYa_1801"/>
<gene>
    <name evidence="1" type="ordered locus">CENSYa_1801</name>
</gene>
<dbReference type="EnsemblBacteria" id="ABK78411">
    <property type="protein sequence ID" value="ABK78411"/>
    <property type="gene ID" value="CENSYa_1801"/>
</dbReference>
<dbReference type="HOGENOM" id="CLU_2433712_0_0_2"/>
<accession>A0RYJ4</accession>
<keyword evidence="2" id="KW-1185">Reference proteome</keyword>
<name>A0RYJ4_CENSY</name>
<dbReference type="AlphaFoldDB" id="A0RYJ4"/>
<reference evidence="1 2" key="1">
    <citation type="journal article" date="2006" name="Proc. Natl. Acad. Sci. U.S.A.">
        <title>Genomic analysis of the uncultivated marine crenarchaeote Cenarchaeum symbiosum.</title>
        <authorList>
            <person name="Hallam S.J."/>
            <person name="Konstantinidis K.T."/>
            <person name="Putnam N."/>
            <person name="Schleper C."/>
            <person name="Watanabe Y."/>
            <person name="Sugahara J."/>
            <person name="Preston C."/>
            <person name="de la Torre J."/>
            <person name="Richardson P.M."/>
            <person name="DeLong E.F."/>
        </authorList>
    </citation>
    <scope>NUCLEOTIDE SEQUENCE [LARGE SCALE GENOMIC DNA]</scope>
    <source>
        <strain evidence="2">A</strain>
    </source>
</reference>
<dbReference type="EMBL" id="DP000238">
    <property type="protein sequence ID" value="ABK78411.1"/>
    <property type="molecule type" value="Genomic_DNA"/>
</dbReference>
<evidence type="ECO:0000313" key="2">
    <source>
        <dbReference type="Proteomes" id="UP000000758"/>
    </source>
</evidence>